<dbReference type="EC" id="2.4.1.-" evidence="5"/>
<dbReference type="Pfam" id="PF00201">
    <property type="entry name" value="UDPGT"/>
    <property type="match status" value="1"/>
</dbReference>
<dbReference type="GO" id="GO:0080044">
    <property type="term" value="F:quercetin 7-O-glucosyltransferase activity"/>
    <property type="evidence" value="ECO:0007669"/>
    <property type="project" value="TreeGrafter"/>
</dbReference>
<dbReference type="GO" id="GO:0080043">
    <property type="term" value="F:quercetin 3-O-glucosyltransferase activity"/>
    <property type="evidence" value="ECO:0007669"/>
    <property type="project" value="TreeGrafter"/>
</dbReference>
<dbReference type="InterPro" id="IPR002213">
    <property type="entry name" value="UDP_glucos_trans"/>
</dbReference>
<comment type="caution">
    <text evidence="6">The sequence shown here is derived from an EMBL/GenBank/DDBJ whole genome shotgun (WGS) entry which is preliminary data.</text>
</comment>
<accession>A0AAN9R8I0</accession>
<sequence>MSYKTSVSGEMDAQRPHVVCVPLPAQGHINPMLKLAKLLHLSGFCITFVHTRFNFDRLVKSCGPNTLKGLQDFRFETISDGLAPENERGILDLPELCTTMPVEGLRSFRDLIAKLVCSSSDAPPVTCIVSDGVMGFTLKVAQEFNIPEFMLFTPSACGMLGYLNFEELQKRGYFPLKDEKNLFDGYLETGVEWIPAMRGVRLKDLPTFFRTTNSSDTMFCYNIESVNNAVKAKGVILNTFEDLEAEVLDAIRTKYPHLYPIGPLQMLLKRFSNSDNNQVGSIDLSLWKEDAECLKWLDKRDQRSVVYVNFGSLIIMTAKQLREFAWGLANSKYHFLWVIRPNLVDGGAEVISNDEFVTETAQRGLILEWCPQEKVLGHPSIGGFLTHCGWNSTLESVCEGVPMACWPFFAEQQTNCFYACNKWWVGMEIESDVNREQVERLVRELIGGQKGNEMRNKALKWKQKAEAATSLGGSSYNNYNSLVLQLKDVNKTLGHN</sequence>
<dbReference type="InterPro" id="IPR035595">
    <property type="entry name" value="UDP_glycos_trans_CS"/>
</dbReference>
<reference evidence="6 7" key="1">
    <citation type="submission" date="2024-01" db="EMBL/GenBank/DDBJ databases">
        <title>The genomes of 5 underutilized Papilionoideae crops provide insights into root nodulation and disease resistanc.</title>
        <authorList>
            <person name="Jiang F."/>
        </authorList>
    </citation>
    <scope>NUCLEOTIDE SEQUENCE [LARGE SCALE GENOMIC DNA]</scope>
    <source>
        <strain evidence="6">LVBAO_FW01</strain>
        <tissue evidence="6">Leaves</tissue>
    </source>
</reference>
<dbReference type="SUPFAM" id="SSF53756">
    <property type="entry name" value="UDP-Glycosyltransferase/glycogen phosphorylase"/>
    <property type="match status" value="1"/>
</dbReference>
<dbReference type="CDD" id="cd03784">
    <property type="entry name" value="GT1_Gtf-like"/>
    <property type="match status" value="1"/>
</dbReference>
<keyword evidence="7" id="KW-1185">Reference proteome</keyword>
<dbReference type="FunFam" id="3.40.50.2000:FF:000027">
    <property type="entry name" value="Glycosyltransferase"/>
    <property type="match status" value="1"/>
</dbReference>
<proteinExistence type="inferred from homology"/>
<dbReference type="FunFam" id="3.40.50.2000:FF:000065">
    <property type="entry name" value="Glycosyltransferase"/>
    <property type="match status" value="1"/>
</dbReference>
<dbReference type="Gene3D" id="3.40.50.2000">
    <property type="entry name" value="Glycogen Phosphorylase B"/>
    <property type="match status" value="2"/>
</dbReference>
<dbReference type="PROSITE" id="PS00375">
    <property type="entry name" value="UDPGT"/>
    <property type="match status" value="1"/>
</dbReference>
<evidence type="ECO:0000313" key="6">
    <source>
        <dbReference type="EMBL" id="KAK7363126.1"/>
    </source>
</evidence>
<dbReference type="EMBL" id="JAYMYQ010000001">
    <property type="protein sequence ID" value="KAK7363126.1"/>
    <property type="molecule type" value="Genomic_DNA"/>
</dbReference>
<evidence type="ECO:0000256" key="4">
    <source>
        <dbReference type="RuleBase" id="RU003718"/>
    </source>
</evidence>
<evidence type="ECO:0000256" key="5">
    <source>
        <dbReference type="RuleBase" id="RU362057"/>
    </source>
</evidence>
<dbReference type="Proteomes" id="UP001367508">
    <property type="component" value="Unassembled WGS sequence"/>
</dbReference>
<dbReference type="PANTHER" id="PTHR11926">
    <property type="entry name" value="GLUCOSYL/GLUCURONOSYL TRANSFERASES"/>
    <property type="match status" value="1"/>
</dbReference>
<keyword evidence="3 4" id="KW-0808">Transferase</keyword>
<dbReference type="PANTHER" id="PTHR11926:SF1283">
    <property type="entry name" value="GLYCOSYLTRANSFERASE"/>
    <property type="match status" value="1"/>
</dbReference>
<evidence type="ECO:0000256" key="2">
    <source>
        <dbReference type="ARBA" id="ARBA00022676"/>
    </source>
</evidence>
<evidence type="ECO:0000313" key="7">
    <source>
        <dbReference type="Proteomes" id="UP001367508"/>
    </source>
</evidence>
<evidence type="ECO:0000256" key="1">
    <source>
        <dbReference type="ARBA" id="ARBA00009995"/>
    </source>
</evidence>
<protein>
    <recommendedName>
        <fullName evidence="5">Glycosyltransferase</fullName>
        <ecNumber evidence="5">2.4.1.-</ecNumber>
    </recommendedName>
</protein>
<dbReference type="AlphaFoldDB" id="A0AAN9R8I0"/>
<comment type="similarity">
    <text evidence="1 4">Belongs to the UDP-glycosyltransferase family.</text>
</comment>
<evidence type="ECO:0000256" key="3">
    <source>
        <dbReference type="ARBA" id="ARBA00022679"/>
    </source>
</evidence>
<gene>
    <name evidence="6" type="ORF">VNO77_05256</name>
</gene>
<name>A0AAN9R8I0_CANGL</name>
<keyword evidence="2 4" id="KW-0328">Glycosyltransferase</keyword>
<organism evidence="6 7">
    <name type="scientific">Canavalia gladiata</name>
    <name type="common">Sword bean</name>
    <name type="synonym">Dolichos gladiatus</name>
    <dbReference type="NCBI Taxonomy" id="3824"/>
    <lineage>
        <taxon>Eukaryota</taxon>
        <taxon>Viridiplantae</taxon>
        <taxon>Streptophyta</taxon>
        <taxon>Embryophyta</taxon>
        <taxon>Tracheophyta</taxon>
        <taxon>Spermatophyta</taxon>
        <taxon>Magnoliopsida</taxon>
        <taxon>eudicotyledons</taxon>
        <taxon>Gunneridae</taxon>
        <taxon>Pentapetalae</taxon>
        <taxon>rosids</taxon>
        <taxon>fabids</taxon>
        <taxon>Fabales</taxon>
        <taxon>Fabaceae</taxon>
        <taxon>Papilionoideae</taxon>
        <taxon>50 kb inversion clade</taxon>
        <taxon>NPAAA clade</taxon>
        <taxon>indigoferoid/millettioid clade</taxon>
        <taxon>Phaseoleae</taxon>
        <taxon>Canavalia</taxon>
    </lineage>
</organism>